<evidence type="ECO:0000256" key="1">
    <source>
        <dbReference type="SAM" id="MobiDB-lite"/>
    </source>
</evidence>
<accession>F2DBF5</accession>
<proteinExistence type="evidence at transcript level"/>
<organism evidence="2">
    <name type="scientific">Hordeum vulgare subsp. vulgare</name>
    <name type="common">Domesticated barley</name>
    <dbReference type="NCBI Taxonomy" id="112509"/>
    <lineage>
        <taxon>Eukaryota</taxon>
        <taxon>Viridiplantae</taxon>
        <taxon>Streptophyta</taxon>
        <taxon>Embryophyta</taxon>
        <taxon>Tracheophyta</taxon>
        <taxon>Spermatophyta</taxon>
        <taxon>Magnoliopsida</taxon>
        <taxon>Liliopsida</taxon>
        <taxon>Poales</taxon>
        <taxon>Poaceae</taxon>
        <taxon>BOP clade</taxon>
        <taxon>Pooideae</taxon>
        <taxon>Triticodae</taxon>
        <taxon>Triticeae</taxon>
        <taxon>Hordeinae</taxon>
        <taxon>Hordeum</taxon>
    </lineage>
</organism>
<sequence>MGRIAEGRGVDGKDVGEDGDASVERSDHGGTHVGA</sequence>
<dbReference type="AlphaFoldDB" id="F2DBF5"/>
<feature type="region of interest" description="Disordered" evidence="1">
    <location>
        <begin position="1"/>
        <end position="35"/>
    </location>
</feature>
<protein>
    <submittedName>
        <fullName evidence="2">Predicted protein</fullName>
    </submittedName>
</protein>
<reference evidence="2" key="1">
    <citation type="journal article" date="2011" name="Plant Physiol.">
        <title>Comprehensive sequence analysis of 24,783 barley full-length cDNAs derived from 12 clone libraries.</title>
        <authorList>
            <person name="Matsumoto T."/>
            <person name="Tanaka T."/>
            <person name="Sakai H."/>
            <person name="Amano N."/>
            <person name="Kanamori H."/>
            <person name="Kurita K."/>
            <person name="Kikuta A."/>
            <person name="Kamiya K."/>
            <person name="Yamamoto M."/>
            <person name="Ikawa H."/>
            <person name="Fujii N."/>
            <person name="Hori K."/>
            <person name="Itoh T."/>
            <person name="Sato K."/>
        </authorList>
    </citation>
    <scope>NUCLEOTIDE SEQUENCE</scope>
    <source>
        <tissue evidence="2">Leaf</tissue>
    </source>
</reference>
<evidence type="ECO:0000313" key="2">
    <source>
        <dbReference type="EMBL" id="BAJ92426.1"/>
    </source>
</evidence>
<name>F2DBF5_HORVV</name>
<dbReference type="EMBL" id="AK361219">
    <property type="protein sequence ID" value="BAJ92426.1"/>
    <property type="molecule type" value="mRNA"/>
</dbReference>